<gene>
    <name evidence="1" type="ORF">AAJ76_2100057119</name>
</gene>
<organism evidence="1 2">
    <name type="scientific">Vairimorpha ceranae</name>
    <dbReference type="NCBI Taxonomy" id="40302"/>
    <lineage>
        <taxon>Eukaryota</taxon>
        <taxon>Fungi</taxon>
        <taxon>Fungi incertae sedis</taxon>
        <taxon>Microsporidia</taxon>
        <taxon>Nosematidae</taxon>
        <taxon>Vairimorpha</taxon>
    </lineage>
</organism>
<dbReference type="GeneID" id="36319515"/>
<dbReference type="EMBL" id="JPQZ01000021">
    <property type="protein sequence ID" value="KKO75461.1"/>
    <property type="molecule type" value="Genomic_DNA"/>
</dbReference>
<dbReference type="RefSeq" id="XP_024331203.1">
    <property type="nucleotide sequence ID" value="XM_024474590.1"/>
</dbReference>
<protein>
    <submittedName>
        <fullName evidence="1">Uncharacterized protein</fullName>
    </submittedName>
</protein>
<sequence length="76" mass="8789">MLPQLHGNCHTNPKDVMPPCNSRTFTILSRRLQKGLRYDFTDKYFMTIVVSAPILIREFAFLGFEPIPIVHKSNLI</sequence>
<name>A0A0F9WDE8_9MICR</name>
<evidence type="ECO:0000313" key="2">
    <source>
        <dbReference type="Proteomes" id="UP000034350"/>
    </source>
</evidence>
<dbReference type="VEuPathDB" id="MicrosporidiaDB:AAJ76_2100057119"/>
<dbReference type="Proteomes" id="UP000034350">
    <property type="component" value="Unassembled WGS sequence"/>
</dbReference>
<evidence type="ECO:0000313" key="1">
    <source>
        <dbReference type="EMBL" id="KKO75461.1"/>
    </source>
</evidence>
<accession>A0A0F9WDE8</accession>
<keyword evidence="2" id="KW-1185">Reference proteome</keyword>
<comment type="caution">
    <text evidence="1">The sequence shown here is derived from an EMBL/GenBank/DDBJ whole genome shotgun (WGS) entry which is preliminary data.</text>
</comment>
<dbReference type="AlphaFoldDB" id="A0A0F9WDE8"/>
<proteinExistence type="predicted"/>
<reference evidence="1 2" key="1">
    <citation type="journal article" date="2015" name="Environ. Microbiol.">
        <title>Genome analyses suggest the presence of polyploidy and recent human-driven expansions in eight global populations of the honeybee pathogen Nosema ceranae.</title>
        <authorList>
            <person name="Pelin A."/>
            <person name="Selman M."/>
            <person name="Aris-Brosou S."/>
            <person name="Farinelli L."/>
            <person name="Corradi N."/>
        </authorList>
    </citation>
    <scope>NUCLEOTIDE SEQUENCE [LARGE SCALE GENOMIC DNA]</scope>
    <source>
        <strain evidence="1 2">PA08 1199</strain>
    </source>
</reference>